<dbReference type="Gene3D" id="2.70.70.10">
    <property type="entry name" value="Glucose Permease (Domain IIA)"/>
    <property type="match status" value="1"/>
</dbReference>
<dbReference type="PANTHER" id="PTHR45008">
    <property type="entry name" value="PTS SYSTEM GLUCOSE-SPECIFIC EIIA COMPONENT"/>
    <property type="match status" value="1"/>
</dbReference>
<organism evidence="12 13">
    <name type="scientific">Parashewanella spongiae</name>
    <dbReference type="NCBI Taxonomy" id="342950"/>
    <lineage>
        <taxon>Bacteria</taxon>
        <taxon>Pseudomonadati</taxon>
        <taxon>Pseudomonadota</taxon>
        <taxon>Gammaproteobacteria</taxon>
        <taxon>Alteromonadales</taxon>
        <taxon>Shewanellaceae</taxon>
        <taxon>Parashewanella</taxon>
    </lineage>
</organism>
<name>A0A3A6TC74_9GAMM</name>
<evidence type="ECO:0000259" key="11">
    <source>
        <dbReference type="PROSITE" id="PS51093"/>
    </source>
</evidence>
<comment type="caution">
    <text evidence="12">The sequence shown here is derived from an EMBL/GenBank/DDBJ whole genome shotgun (WGS) entry which is preliminary data.</text>
</comment>
<dbReference type="PANTHER" id="PTHR45008:SF1">
    <property type="entry name" value="PTS SYSTEM GLUCOSE-SPECIFIC EIIA COMPONENT"/>
    <property type="match status" value="1"/>
</dbReference>
<dbReference type="InterPro" id="IPR011055">
    <property type="entry name" value="Dup_hybrid_motif"/>
</dbReference>
<keyword evidence="6" id="KW-0418">Kinase</keyword>
<dbReference type="NCBIfam" id="TIGR00830">
    <property type="entry name" value="PTBA"/>
    <property type="match status" value="1"/>
</dbReference>
<keyword evidence="2" id="KW-0813">Transport</keyword>
<keyword evidence="4" id="KW-0808">Transferase</keyword>
<keyword evidence="3 12" id="KW-0762">Sugar transport</keyword>
<keyword evidence="5" id="KW-0598">Phosphotransferase system</keyword>
<dbReference type="PROSITE" id="PS51093">
    <property type="entry name" value="PTS_EIIA_TYPE_1"/>
    <property type="match status" value="1"/>
</dbReference>
<keyword evidence="13" id="KW-1185">Reference proteome</keyword>
<evidence type="ECO:0000256" key="9">
    <source>
        <dbReference type="ARBA" id="ARBA00042526"/>
    </source>
</evidence>
<dbReference type="GO" id="GO:0009401">
    <property type="term" value="P:phosphoenolpyruvate-dependent sugar phosphotransferase system"/>
    <property type="evidence" value="ECO:0007669"/>
    <property type="project" value="UniProtKB-KW"/>
</dbReference>
<protein>
    <recommendedName>
        <fullName evidence="7">PTS system glucose-specific EIIA component</fullName>
    </recommendedName>
    <alternativeName>
        <fullName evidence="10">EIIA-Glc</fullName>
    </alternativeName>
    <alternativeName>
        <fullName evidence="9">EIII-Glc</fullName>
    </alternativeName>
    <alternativeName>
        <fullName evidence="8">Glucose-specific phosphotransferase enzyme IIA component</fullName>
    </alternativeName>
</protein>
<evidence type="ECO:0000256" key="4">
    <source>
        <dbReference type="ARBA" id="ARBA00022679"/>
    </source>
</evidence>
<gene>
    <name evidence="12" type="ORF">D5R81_15940</name>
</gene>
<dbReference type="EMBL" id="QYYH01000123">
    <property type="protein sequence ID" value="RJY07380.1"/>
    <property type="molecule type" value="Genomic_DNA"/>
</dbReference>
<dbReference type="RefSeq" id="WP_121854617.1">
    <property type="nucleotide sequence ID" value="NZ_CP037952.1"/>
</dbReference>
<evidence type="ECO:0000256" key="8">
    <source>
        <dbReference type="ARBA" id="ARBA00042296"/>
    </source>
</evidence>
<dbReference type="OrthoDB" id="7571469at2"/>
<proteinExistence type="predicted"/>
<dbReference type="AlphaFoldDB" id="A0A3A6TC74"/>
<dbReference type="PROSITE" id="PS00371">
    <property type="entry name" value="PTS_EIIA_TYPE_1_HIS"/>
    <property type="match status" value="1"/>
</dbReference>
<reference evidence="12 13" key="1">
    <citation type="submission" date="2018-09" db="EMBL/GenBank/DDBJ databases">
        <title>Phylogeny of the Shewanellaceae, and recommendation for two new genera, Pseudoshewanella and Parashewanella.</title>
        <authorList>
            <person name="Wang G."/>
        </authorList>
    </citation>
    <scope>NUCLEOTIDE SEQUENCE [LARGE SCALE GENOMIC DNA]</scope>
    <source>
        <strain evidence="12 13">KCTC 22492</strain>
    </source>
</reference>
<dbReference type="InterPro" id="IPR050890">
    <property type="entry name" value="PTS_EIIA_component"/>
</dbReference>
<dbReference type="InterPro" id="IPR001127">
    <property type="entry name" value="PTS_EIIA_1_perm"/>
</dbReference>
<evidence type="ECO:0000313" key="12">
    <source>
        <dbReference type="EMBL" id="RJY07380.1"/>
    </source>
</evidence>
<evidence type="ECO:0000256" key="3">
    <source>
        <dbReference type="ARBA" id="ARBA00022597"/>
    </source>
</evidence>
<sequence length="169" mass="17996">MRLLGQLKKHILGKKSQPQGVAIYAPVSGEIVDIEKVPDIVFAEKIVGDGIAISPEGNTIHAPITGTIGKIFETNHAFSIESESGLELFVHFGIGTVELQGNGFARLAEEGQFVSAGDSILTFDLAYINGQVESTLTPVVLANMEDINNIIKSKGKVTAGKDIIFSVTM</sequence>
<dbReference type="NCBIfam" id="NF006962">
    <property type="entry name" value="PRK09439.1"/>
    <property type="match status" value="1"/>
</dbReference>
<dbReference type="GO" id="GO:0016301">
    <property type="term" value="F:kinase activity"/>
    <property type="evidence" value="ECO:0007669"/>
    <property type="project" value="UniProtKB-KW"/>
</dbReference>
<evidence type="ECO:0000256" key="6">
    <source>
        <dbReference type="ARBA" id="ARBA00022777"/>
    </source>
</evidence>
<dbReference type="SUPFAM" id="SSF51261">
    <property type="entry name" value="Duplicated hybrid motif"/>
    <property type="match status" value="1"/>
</dbReference>
<evidence type="ECO:0000256" key="10">
    <source>
        <dbReference type="ARBA" id="ARBA00042873"/>
    </source>
</evidence>
<evidence type="ECO:0000256" key="1">
    <source>
        <dbReference type="ARBA" id="ARBA00004496"/>
    </source>
</evidence>
<dbReference type="Proteomes" id="UP000273022">
    <property type="component" value="Unassembled WGS sequence"/>
</dbReference>
<dbReference type="GO" id="GO:0005737">
    <property type="term" value="C:cytoplasm"/>
    <property type="evidence" value="ECO:0007669"/>
    <property type="project" value="UniProtKB-SubCell"/>
</dbReference>
<evidence type="ECO:0000256" key="7">
    <source>
        <dbReference type="ARBA" id="ARBA00039163"/>
    </source>
</evidence>
<feature type="domain" description="PTS EIIA type-1" evidence="11">
    <location>
        <begin position="39"/>
        <end position="143"/>
    </location>
</feature>
<evidence type="ECO:0000256" key="5">
    <source>
        <dbReference type="ARBA" id="ARBA00022683"/>
    </source>
</evidence>
<dbReference type="Pfam" id="PF00358">
    <property type="entry name" value="PTS_EIIA_1"/>
    <property type="match status" value="1"/>
</dbReference>
<dbReference type="FunFam" id="2.70.70.10:FF:000001">
    <property type="entry name" value="PTS system glucose-specific IIA component"/>
    <property type="match status" value="1"/>
</dbReference>
<evidence type="ECO:0000313" key="13">
    <source>
        <dbReference type="Proteomes" id="UP000273022"/>
    </source>
</evidence>
<accession>A0A3A6TC74</accession>
<comment type="subcellular location">
    <subcellularLocation>
        <location evidence="1">Cytoplasm</location>
    </subcellularLocation>
</comment>
<evidence type="ECO:0000256" key="2">
    <source>
        <dbReference type="ARBA" id="ARBA00022448"/>
    </source>
</evidence>